<name>A0A067DVC2_CITSI</name>
<proteinExistence type="inferred from homology"/>
<organism evidence="4 5">
    <name type="scientific">Citrus sinensis</name>
    <name type="common">Sweet orange</name>
    <name type="synonym">Citrus aurantium var. sinensis</name>
    <dbReference type="NCBI Taxonomy" id="2711"/>
    <lineage>
        <taxon>Eukaryota</taxon>
        <taxon>Viridiplantae</taxon>
        <taxon>Streptophyta</taxon>
        <taxon>Embryophyta</taxon>
        <taxon>Tracheophyta</taxon>
        <taxon>Spermatophyta</taxon>
        <taxon>Magnoliopsida</taxon>
        <taxon>eudicotyledons</taxon>
        <taxon>Gunneridae</taxon>
        <taxon>Pentapetalae</taxon>
        <taxon>rosids</taxon>
        <taxon>malvids</taxon>
        <taxon>Sapindales</taxon>
        <taxon>Rutaceae</taxon>
        <taxon>Aurantioideae</taxon>
        <taxon>Citrus</taxon>
    </lineage>
</organism>
<dbReference type="EMBL" id="KK785249">
    <property type="protein sequence ID" value="KDO45520.1"/>
    <property type="molecule type" value="Genomic_DNA"/>
</dbReference>
<dbReference type="Pfam" id="PF02458">
    <property type="entry name" value="Transferase"/>
    <property type="match status" value="1"/>
</dbReference>
<accession>A0A067DVC2</accession>
<protein>
    <submittedName>
        <fullName evidence="4">Uncharacterized protein</fullName>
    </submittedName>
</protein>
<keyword evidence="2" id="KW-0808">Transferase</keyword>
<reference evidence="4 5" key="1">
    <citation type="submission" date="2014-04" db="EMBL/GenBank/DDBJ databases">
        <authorList>
            <consortium name="International Citrus Genome Consortium"/>
            <person name="Gmitter F."/>
            <person name="Chen C."/>
            <person name="Farmerie W."/>
            <person name="Harkins T."/>
            <person name="Desany B."/>
            <person name="Mohiuddin M."/>
            <person name="Kodira C."/>
            <person name="Borodovsky M."/>
            <person name="Lomsadze A."/>
            <person name="Burns P."/>
            <person name="Jenkins J."/>
            <person name="Prochnik S."/>
            <person name="Shu S."/>
            <person name="Chapman J."/>
            <person name="Pitluck S."/>
            <person name="Schmutz J."/>
            <person name="Rokhsar D."/>
        </authorList>
    </citation>
    <scope>NUCLEOTIDE SEQUENCE</scope>
</reference>
<dbReference type="Proteomes" id="UP000027120">
    <property type="component" value="Unassembled WGS sequence"/>
</dbReference>
<dbReference type="SMR" id="A0A067DVC2"/>
<gene>
    <name evidence="4" type="ORF">CISIN_1g039563mg</name>
</gene>
<evidence type="ECO:0000256" key="1">
    <source>
        <dbReference type="ARBA" id="ARBA00009861"/>
    </source>
</evidence>
<keyword evidence="3" id="KW-0012">Acyltransferase</keyword>
<evidence type="ECO:0000256" key="2">
    <source>
        <dbReference type="ARBA" id="ARBA00022679"/>
    </source>
</evidence>
<dbReference type="PANTHER" id="PTHR31623:SF28">
    <property type="entry name" value="BAHD ACYLTRANSFERASE"/>
    <property type="match status" value="1"/>
</dbReference>
<dbReference type="GO" id="GO:0016746">
    <property type="term" value="F:acyltransferase activity"/>
    <property type="evidence" value="ECO:0007669"/>
    <property type="project" value="UniProtKB-KW"/>
</dbReference>
<dbReference type="InterPro" id="IPR023213">
    <property type="entry name" value="CAT-like_dom_sf"/>
</dbReference>
<dbReference type="AlphaFoldDB" id="A0A067DVC2"/>
<evidence type="ECO:0000256" key="3">
    <source>
        <dbReference type="ARBA" id="ARBA00023315"/>
    </source>
</evidence>
<keyword evidence="5" id="KW-1185">Reference proteome</keyword>
<evidence type="ECO:0000313" key="4">
    <source>
        <dbReference type="EMBL" id="KDO45520.1"/>
    </source>
</evidence>
<evidence type="ECO:0000313" key="5">
    <source>
        <dbReference type="Proteomes" id="UP000027120"/>
    </source>
</evidence>
<sequence>MNMQLRIISKEIIKPSSPTPHHLKTHKLSLLDQLAPDIYLPIVLFYDSSSRVDDKTSTATINSTNNISRRLKNSLSKTLTHYYPFAGRVLLKDNYVIDCDDSGVPVVETLVGSNMFDVLNFPEMDTLEQLLPFNPNKKHLSTHDVTVAVQINYFHCGGVAVGFNFRHIVADGAAAIGFIKNWAKLNYSNDDHDINIDVSTKYAVVDCTNIFPPNKEISGYSRSINEWQRSTECVTKRFRFNGSKIAALRREMIMEKASLNLQYRPSRFEAVCGLIWGALLAMDREKHIDSTSTIATIPVNLRNRMNPPLPEGCIGNLFHAVTCTENNEAGDGHYNKSTLARNVREFTKMVSDDFVRKVYQDGGVVFVNQYKEAVEELLKDGTNNNNTTNSVRMFGFSGPIGLQYYGIDFGWGKPLWVTTVMRLNNVAMLLDTCDGKGVEAWVGLPINDMSKFEQDLGILAYASFTSSPRSRI</sequence>
<dbReference type="PANTHER" id="PTHR31623">
    <property type="entry name" value="F21J9.9"/>
    <property type="match status" value="1"/>
</dbReference>
<dbReference type="Gene3D" id="3.30.559.10">
    <property type="entry name" value="Chloramphenicol acetyltransferase-like domain"/>
    <property type="match status" value="2"/>
</dbReference>
<comment type="similarity">
    <text evidence="1">Belongs to the plant acyltransferase family.</text>
</comment>